<dbReference type="InterPro" id="IPR002725">
    <property type="entry name" value="YgjP-like_metallopeptidase"/>
</dbReference>
<accession>A0A1M5H0S4</accession>
<feature type="domain" description="YgjP-like metallopeptidase" evidence="1">
    <location>
        <begin position="26"/>
        <end position="224"/>
    </location>
</feature>
<dbReference type="Gene3D" id="3.30.2010.10">
    <property type="entry name" value="Metalloproteases ('zincins'), catalytic domain"/>
    <property type="match status" value="1"/>
</dbReference>
<dbReference type="CDD" id="cd07344">
    <property type="entry name" value="M48_yhfN_like"/>
    <property type="match status" value="1"/>
</dbReference>
<name>A0A1M5H0S4_9BACT</name>
<evidence type="ECO:0000259" key="1">
    <source>
        <dbReference type="Pfam" id="PF01863"/>
    </source>
</evidence>
<dbReference type="PANTHER" id="PTHR30399">
    <property type="entry name" value="UNCHARACTERIZED PROTEIN YGJP"/>
    <property type="match status" value="1"/>
</dbReference>
<dbReference type="InterPro" id="IPR053136">
    <property type="entry name" value="UTP_pyrophosphatase-like"/>
</dbReference>
<evidence type="ECO:0000313" key="3">
    <source>
        <dbReference type="Proteomes" id="UP000184480"/>
    </source>
</evidence>
<sequence>MEEFEDEELGIIRIVRNVRSKNVIARNKQGYIQLTIPPFFSDKQILGVLDKMRPRLRTIPVRPVIVFSPESEFHTATFSLRIESKNVRNYHAKLHERVLTITCPNISNFSEVKVQSIIRNCIEQTMRHEAKRMFPEMLRVLAEKHGFIFTTLKINKSRTRWGSCSSKKGINLSYFCLLLPQYLIEFVMLHELCHTIEMNHGERFWQLLDKVTGNRAKALTEELKLKAAQW</sequence>
<dbReference type="EMBL" id="FQUC01000015">
    <property type="protein sequence ID" value="SHG09312.1"/>
    <property type="molecule type" value="Genomic_DNA"/>
</dbReference>
<proteinExistence type="predicted"/>
<gene>
    <name evidence="2" type="ORF">SAMN05444362_11540</name>
</gene>
<dbReference type="RefSeq" id="WP_062183365.1">
    <property type="nucleotide sequence ID" value="NZ_BBXL01000020.1"/>
</dbReference>
<protein>
    <recommendedName>
        <fullName evidence="1">YgjP-like metallopeptidase domain-containing protein</fullName>
    </recommendedName>
</protein>
<keyword evidence="3" id="KW-1185">Reference proteome</keyword>
<dbReference type="Pfam" id="PF01863">
    <property type="entry name" value="YgjP-like"/>
    <property type="match status" value="1"/>
</dbReference>
<organism evidence="2 3">
    <name type="scientific">Dysgonomonas macrotermitis</name>
    <dbReference type="NCBI Taxonomy" id="1346286"/>
    <lineage>
        <taxon>Bacteria</taxon>
        <taxon>Pseudomonadati</taxon>
        <taxon>Bacteroidota</taxon>
        <taxon>Bacteroidia</taxon>
        <taxon>Bacteroidales</taxon>
        <taxon>Dysgonomonadaceae</taxon>
        <taxon>Dysgonomonas</taxon>
    </lineage>
</organism>
<dbReference type="STRING" id="1346286.SAMN05444362_11540"/>
<dbReference type="OrthoDB" id="9811177at2"/>
<dbReference type="AlphaFoldDB" id="A0A1M5H0S4"/>
<reference evidence="3" key="1">
    <citation type="submission" date="2016-11" db="EMBL/GenBank/DDBJ databases">
        <authorList>
            <person name="Varghese N."/>
            <person name="Submissions S."/>
        </authorList>
    </citation>
    <scope>NUCLEOTIDE SEQUENCE [LARGE SCALE GENOMIC DNA]</scope>
    <source>
        <strain evidence="3">DSM 27370</strain>
    </source>
</reference>
<dbReference type="PANTHER" id="PTHR30399:SF1">
    <property type="entry name" value="UTP PYROPHOSPHATASE"/>
    <property type="match status" value="1"/>
</dbReference>
<dbReference type="Proteomes" id="UP000184480">
    <property type="component" value="Unassembled WGS sequence"/>
</dbReference>
<evidence type="ECO:0000313" key="2">
    <source>
        <dbReference type="EMBL" id="SHG09312.1"/>
    </source>
</evidence>